<evidence type="ECO:0000256" key="1">
    <source>
        <dbReference type="ARBA" id="ARBA00004651"/>
    </source>
</evidence>
<keyword evidence="14" id="KW-1185">Reference proteome</keyword>
<dbReference type="InterPro" id="IPR037185">
    <property type="entry name" value="EmrE-like"/>
</dbReference>
<gene>
    <name evidence="13" type="ORF">HMH01_15740</name>
</gene>
<feature type="transmembrane region" description="Helical" evidence="11">
    <location>
        <begin position="263"/>
        <end position="280"/>
    </location>
</feature>
<keyword evidence="2" id="KW-1003">Cell membrane</keyword>
<keyword evidence="8 11" id="KW-1133">Transmembrane helix</keyword>
<dbReference type="InterPro" id="IPR000620">
    <property type="entry name" value="EamA_dom"/>
</dbReference>
<evidence type="ECO:0000256" key="7">
    <source>
        <dbReference type="ARBA" id="ARBA00022985"/>
    </source>
</evidence>
<evidence type="ECO:0000313" key="14">
    <source>
        <dbReference type="Proteomes" id="UP000572377"/>
    </source>
</evidence>
<feature type="transmembrane region" description="Helical" evidence="11">
    <location>
        <begin position="144"/>
        <end position="161"/>
    </location>
</feature>
<reference evidence="13 14" key="1">
    <citation type="submission" date="2020-05" db="EMBL/GenBank/DDBJ databases">
        <title>Gimesia benthica sp. nov., a novel planctomycete isolated from a deep-sea water sample of the Northwest Indian Ocean.</title>
        <authorList>
            <person name="Wang J."/>
            <person name="Ruan C."/>
            <person name="Song L."/>
            <person name="Zhu Y."/>
            <person name="Li A."/>
            <person name="Zheng X."/>
            <person name="Wang L."/>
            <person name="Lu Z."/>
            <person name="Huang Y."/>
            <person name="Du W."/>
            <person name="Zhou Y."/>
            <person name="Huang L."/>
            <person name="Dai X."/>
        </authorList>
    </citation>
    <scope>NUCLEOTIDE SEQUENCE [LARGE SCALE GENOMIC DNA]</scope>
    <source>
        <strain evidence="13 14">YYQ-30</strain>
    </source>
</reference>
<dbReference type="GO" id="GO:0022857">
    <property type="term" value="F:transmembrane transporter activity"/>
    <property type="evidence" value="ECO:0007669"/>
    <property type="project" value="InterPro"/>
</dbReference>
<evidence type="ECO:0000256" key="4">
    <source>
        <dbReference type="ARBA" id="ARBA00022519"/>
    </source>
</evidence>
<dbReference type="GO" id="GO:0009245">
    <property type="term" value="P:lipid A biosynthetic process"/>
    <property type="evidence" value="ECO:0007669"/>
    <property type="project" value="UniProtKB-KW"/>
</dbReference>
<keyword evidence="10 11" id="KW-0472">Membrane</keyword>
<evidence type="ECO:0000256" key="2">
    <source>
        <dbReference type="ARBA" id="ARBA00022475"/>
    </source>
</evidence>
<dbReference type="AlphaFoldDB" id="A0A849L648"/>
<feature type="transmembrane region" description="Helical" evidence="11">
    <location>
        <begin position="6"/>
        <end position="23"/>
    </location>
</feature>
<evidence type="ECO:0000256" key="5">
    <source>
        <dbReference type="ARBA" id="ARBA00022556"/>
    </source>
</evidence>
<feature type="transmembrane region" description="Helical" evidence="11">
    <location>
        <begin position="207"/>
        <end position="228"/>
    </location>
</feature>
<dbReference type="Proteomes" id="UP000572377">
    <property type="component" value="Unassembled WGS sequence"/>
</dbReference>
<feature type="transmembrane region" description="Helical" evidence="11">
    <location>
        <begin position="30"/>
        <end position="51"/>
    </location>
</feature>
<evidence type="ECO:0000256" key="9">
    <source>
        <dbReference type="ARBA" id="ARBA00023098"/>
    </source>
</evidence>
<dbReference type="EMBL" id="JABFBC010000003">
    <property type="protein sequence ID" value="NNU81889.1"/>
    <property type="molecule type" value="Genomic_DNA"/>
</dbReference>
<keyword evidence="4" id="KW-0997">Cell inner membrane</keyword>
<dbReference type="Gene3D" id="1.10.3730.20">
    <property type="match status" value="2"/>
</dbReference>
<name>A0A849L648_9RHOB</name>
<comment type="subcellular location">
    <subcellularLocation>
        <location evidence="1">Cell membrane</location>
        <topology evidence="1">Multi-pass membrane protein</topology>
    </subcellularLocation>
</comment>
<keyword evidence="7" id="KW-0448">Lipopolysaccharide biosynthesis</keyword>
<keyword evidence="9" id="KW-0443">Lipid metabolism</keyword>
<dbReference type="PANTHER" id="PTHR30561">
    <property type="entry name" value="SMR FAMILY PROTON-DEPENDENT DRUG EFFLUX TRANSPORTER SUGE"/>
    <property type="match status" value="1"/>
</dbReference>
<dbReference type="PANTHER" id="PTHR30561:SF9">
    <property type="entry name" value="4-AMINO-4-DEOXY-L-ARABINOSE-PHOSPHOUNDECAPRENOL FLIPPASE SUBUNIT ARNF-RELATED"/>
    <property type="match status" value="1"/>
</dbReference>
<accession>A0A849L648</accession>
<evidence type="ECO:0000256" key="11">
    <source>
        <dbReference type="SAM" id="Phobius"/>
    </source>
</evidence>
<dbReference type="Pfam" id="PF00892">
    <property type="entry name" value="EamA"/>
    <property type="match status" value="2"/>
</dbReference>
<keyword evidence="6 11" id="KW-0812">Transmembrane</keyword>
<feature type="transmembrane region" description="Helical" evidence="11">
    <location>
        <begin position="173"/>
        <end position="195"/>
    </location>
</feature>
<evidence type="ECO:0000259" key="12">
    <source>
        <dbReference type="Pfam" id="PF00892"/>
    </source>
</evidence>
<evidence type="ECO:0000256" key="10">
    <source>
        <dbReference type="ARBA" id="ARBA00023136"/>
    </source>
</evidence>
<dbReference type="InterPro" id="IPR000390">
    <property type="entry name" value="Small_drug/metabolite_transptr"/>
</dbReference>
<evidence type="ECO:0000313" key="13">
    <source>
        <dbReference type="EMBL" id="NNU81889.1"/>
    </source>
</evidence>
<feature type="transmembrane region" description="Helical" evidence="11">
    <location>
        <begin position="234"/>
        <end position="256"/>
    </location>
</feature>
<evidence type="ECO:0000256" key="3">
    <source>
        <dbReference type="ARBA" id="ARBA00022516"/>
    </source>
</evidence>
<dbReference type="GO" id="GO:0009103">
    <property type="term" value="P:lipopolysaccharide biosynthetic process"/>
    <property type="evidence" value="ECO:0007669"/>
    <property type="project" value="UniProtKB-KW"/>
</dbReference>
<dbReference type="RefSeq" id="WP_171326746.1">
    <property type="nucleotide sequence ID" value="NZ_JABFBC010000003.1"/>
</dbReference>
<feature type="transmembrane region" description="Helical" evidence="11">
    <location>
        <begin position="115"/>
        <end position="132"/>
    </location>
</feature>
<evidence type="ECO:0000256" key="8">
    <source>
        <dbReference type="ARBA" id="ARBA00022989"/>
    </source>
</evidence>
<feature type="domain" description="EamA" evidence="12">
    <location>
        <begin position="8"/>
        <end position="131"/>
    </location>
</feature>
<comment type="caution">
    <text evidence="13">The sequence shown here is derived from an EMBL/GenBank/DDBJ whole genome shotgun (WGS) entry which is preliminary data.</text>
</comment>
<dbReference type="SUPFAM" id="SSF103481">
    <property type="entry name" value="Multidrug resistance efflux transporter EmrE"/>
    <property type="match status" value="2"/>
</dbReference>
<keyword evidence="3" id="KW-0444">Lipid biosynthesis</keyword>
<protein>
    <submittedName>
        <fullName evidence="13">EamA family transporter</fullName>
    </submittedName>
</protein>
<evidence type="ECO:0000256" key="6">
    <source>
        <dbReference type="ARBA" id="ARBA00022692"/>
    </source>
</evidence>
<feature type="domain" description="EamA" evidence="12">
    <location>
        <begin position="148"/>
        <end position="278"/>
    </location>
</feature>
<feature type="transmembrane region" description="Helical" evidence="11">
    <location>
        <begin position="57"/>
        <end position="79"/>
    </location>
</feature>
<dbReference type="GO" id="GO:0005886">
    <property type="term" value="C:plasma membrane"/>
    <property type="evidence" value="ECO:0007669"/>
    <property type="project" value="UniProtKB-SubCell"/>
</dbReference>
<feature type="transmembrane region" description="Helical" evidence="11">
    <location>
        <begin position="91"/>
        <end position="109"/>
    </location>
</feature>
<proteinExistence type="predicted"/>
<keyword evidence="5" id="KW-0441">Lipid A biosynthesis</keyword>
<organism evidence="13 14">
    <name type="scientific">Halovulum dunhuangense</name>
    <dbReference type="NCBI Taxonomy" id="1505036"/>
    <lineage>
        <taxon>Bacteria</taxon>
        <taxon>Pseudomonadati</taxon>
        <taxon>Pseudomonadota</taxon>
        <taxon>Alphaproteobacteria</taxon>
        <taxon>Rhodobacterales</taxon>
        <taxon>Paracoccaceae</taxon>
        <taxon>Halovulum</taxon>
    </lineage>
</organism>
<sequence>MEAHVFALVLVAAALHAGWNAVVKLGLDRLLAITLIAGSAGLVALLALPFAPVPDPAAWPWLLTSIVLHVGYNVCLVQAYRTGDFGQVYPIARGTAPLIVTLVAVFLLAETLTPAALLGIALLVGGVWLMSLRGGRDLARMDRSALGFALLTSAFIAGYTLTDGQGARVAGSAHGYTMWLFALDGLAMVLLLLALRGRHAFAVLRPHWKTGLGGGAMSLGAYWIAIWAMTEAPIALVAALRESSVLFAAAISVVILREPLTRWRAAAALSIVAGVVMMRLG</sequence>